<dbReference type="AlphaFoldDB" id="A0A0L8AKC4"/>
<evidence type="ECO:0000313" key="2">
    <source>
        <dbReference type="Proteomes" id="UP000036908"/>
    </source>
</evidence>
<dbReference type="EMBL" id="JSVA01000010">
    <property type="protein sequence ID" value="KOF02676.1"/>
    <property type="molecule type" value="Genomic_DNA"/>
</dbReference>
<gene>
    <name evidence="1" type="ORF">OB69_10185</name>
</gene>
<reference evidence="2" key="1">
    <citation type="submission" date="2014-11" db="EMBL/GenBank/DDBJ databases">
        <title>Genome sequencing of Roseivirga sp. D-25.</title>
        <authorList>
            <person name="Selvaratnam C."/>
            <person name="Thevarajoo S."/>
            <person name="Goh K.M."/>
            <person name="Eee R."/>
            <person name="Chan K.-G."/>
            <person name="Chong C.S."/>
        </authorList>
    </citation>
    <scope>NUCLEOTIDE SEQUENCE [LARGE SCALE GENOMIC DNA]</scope>
    <source>
        <strain evidence="2">D-25</strain>
    </source>
</reference>
<dbReference type="Proteomes" id="UP000036908">
    <property type="component" value="Unassembled WGS sequence"/>
</dbReference>
<dbReference type="RefSeq" id="WP_053223619.1">
    <property type="nucleotide sequence ID" value="NZ_JSVA01000010.1"/>
</dbReference>
<organism evidence="1 2">
    <name type="scientific">Roseivirga seohaensis subsp. aquiponti</name>
    <dbReference type="NCBI Taxonomy" id="1566026"/>
    <lineage>
        <taxon>Bacteria</taxon>
        <taxon>Pseudomonadati</taxon>
        <taxon>Bacteroidota</taxon>
        <taxon>Cytophagia</taxon>
        <taxon>Cytophagales</taxon>
        <taxon>Roseivirgaceae</taxon>
        <taxon>Roseivirga</taxon>
    </lineage>
</organism>
<protein>
    <submittedName>
        <fullName evidence="1">Uncharacterized protein</fullName>
    </submittedName>
</protein>
<sequence>MKKNTLLFFVIVALILSCSTGPRKLVLPKLPVVSIQPEAENEKSPFELTRNTYVAYIYKKWQKDRLYQIELAVADCIKKNMDYLIYVEADTETEVKQWLTELDYKYSVIVDKESLFREANGESVEGYNGYIINKDRDILGSPRIQYRQ</sequence>
<comment type="caution">
    <text evidence="1">The sequence shown here is derived from an EMBL/GenBank/DDBJ whole genome shotgun (WGS) entry which is preliminary data.</text>
</comment>
<evidence type="ECO:0000313" key="1">
    <source>
        <dbReference type="EMBL" id="KOF02676.1"/>
    </source>
</evidence>
<proteinExistence type="predicted"/>
<dbReference type="PROSITE" id="PS51257">
    <property type="entry name" value="PROKAR_LIPOPROTEIN"/>
    <property type="match status" value="1"/>
</dbReference>
<dbReference type="OrthoDB" id="982599at2"/>
<accession>A0A0L8AKC4</accession>
<keyword evidence="2" id="KW-1185">Reference proteome</keyword>
<dbReference type="PATRIC" id="fig|1566026.4.peg.321"/>
<name>A0A0L8AKC4_9BACT</name>